<dbReference type="STRING" id="1229662.W3WXX5"/>
<keyword evidence="7" id="KW-0560">Oxidoreductase</keyword>
<dbReference type="PANTHER" id="PTHR47582:SF1">
    <property type="entry name" value="P450, PUTATIVE (EUROFUNG)-RELATED"/>
    <property type="match status" value="1"/>
</dbReference>
<dbReference type="CDD" id="cd11040">
    <property type="entry name" value="CYP7_CYP8-like"/>
    <property type="match status" value="1"/>
</dbReference>
<evidence type="ECO:0000256" key="4">
    <source>
        <dbReference type="ARBA" id="ARBA00023004"/>
    </source>
</evidence>
<dbReference type="InterPro" id="IPR017972">
    <property type="entry name" value="Cyt_P450_CS"/>
</dbReference>
<dbReference type="AlphaFoldDB" id="W3WXX5"/>
<dbReference type="GO" id="GO:0016705">
    <property type="term" value="F:oxidoreductase activity, acting on paired donors, with incorporation or reduction of molecular oxygen"/>
    <property type="evidence" value="ECO:0007669"/>
    <property type="project" value="InterPro"/>
</dbReference>
<dbReference type="GO" id="GO:0005506">
    <property type="term" value="F:iron ion binding"/>
    <property type="evidence" value="ECO:0007669"/>
    <property type="project" value="InterPro"/>
</dbReference>
<dbReference type="SUPFAM" id="SSF48264">
    <property type="entry name" value="Cytochrome P450"/>
    <property type="match status" value="1"/>
</dbReference>
<dbReference type="GO" id="GO:0020037">
    <property type="term" value="F:heme binding"/>
    <property type="evidence" value="ECO:0007669"/>
    <property type="project" value="InterPro"/>
</dbReference>
<dbReference type="KEGG" id="pfy:PFICI_10059"/>
<evidence type="ECO:0000256" key="3">
    <source>
        <dbReference type="ARBA" id="ARBA00022723"/>
    </source>
</evidence>
<dbReference type="Gene3D" id="1.10.630.10">
    <property type="entry name" value="Cytochrome P450"/>
    <property type="match status" value="1"/>
</dbReference>
<keyword evidence="8" id="KW-0472">Membrane</keyword>
<proteinExistence type="inferred from homology"/>
<dbReference type="PROSITE" id="PS00086">
    <property type="entry name" value="CYTOCHROME_P450"/>
    <property type="match status" value="1"/>
</dbReference>
<dbReference type="InterPro" id="IPR036396">
    <property type="entry name" value="Cyt_P450_sf"/>
</dbReference>
<dbReference type="RefSeq" id="XP_007836831.1">
    <property type="nucleotide sequence ID" value="XM_007838640.1"/>
</dbReference>
<evidence type="ECO:0008006" key="11">
    <source>
        <dbReference type="Google" id="ProtNLM"/>
    </source>
</evidence>
<dbReference type="eggNOG" id="KOG0684">
    <property type="taxonomic scope" value="Eukaryota"/>
</dbReference>
<sequence length="535" mass="59511">MALSDAVDALIGGHGLTMSLVLGGVFIVVFWRLSTPRLDPQEPPILKARIPVIGHFLGMLLNSHGYWKMLYDENPMPACTLPMLGGKMYIINEPSLISAAFRARSLSFDPHLIKTIKYTTPISAKAMDILNSDGFWPRWVKLFYSSMTGTDLFKMNIVVLGDIFRQINYLPLNMEVEDTSIWLRGMLTTSTITALLGKDNPLCKDRSLIAKLWEWEGCLHHFLLGPAPWLTSSSAYQARADIHKALTEYFASAAPLAPDVSELTIAALSLQDEYDYSAKDKAAMMMAILQGALANTIPTAYWFTMHLFSRPALVAKLRKELKPLAVPGPQLANGKQEMLLDIRGLESRAPLLMAAYRETQRTIGVGCLHRWVKSDTLLTSATDPGKTYLLKKDTPLLMSMLVNHQHEAHWGANVSEYQPERFLRSDSRDDEREFNAGAPVPRGAYTPFGGGKHLCPGKDFANAENWGTMIAFLLGFDFTTPEGETLEVPQRTMPLPANTLGRPTAGSDLRSSVRRRKGWENVVWKVGEPTISKDS</sequence>
<dbReference type="EMBL" id="KI912115">
    <property type="protein sequence ID" value="ETS77997.1"/>
    <property type="molecule type" value="Genomic_DNA"/>
</dbReference>
<protein>
    <recommendedName>
        <fullName evidence="11">Cytochrome P450</fullName>
    </recommendedName>
</protein>
<comment type="cofactor">
    <cofactor evidence="1 6">
        <name>heme</name>
        <dbReference type="ChEBI" id="CHEBI:30413"/>
    </cofactor>
</comment>
<dbReference type="PANTHER" id="PTHR47582">
    <property type="entry name" value="P450, PUTATIVE (EUROFUNG)-RELATED"/>
    <property type="match status" value="1"/>
</dbReference>
<dbReference type="HOGENOM" id="CLU_018012_4_2_1"/>
<comment type="similarity">
    <text evidence="2 7">Belongs to the cytochrome P450 family.</text>
</comment>
<evidence type="ECO:0000256" key="1">
    <source>
        <dbReference type="ARBA" id="ARBA00001971"/>
    </source>
</evidence>
<gene>
    <name evidence="9" type="ORF">PFICI_10059</name>
</gene>
<evidence type="ECO:0000256" key="2">
    <source>
        <dbReference type="ARBA" id="ARBA00010617"/>
    </source>
</evidence>
<dbReference type="InterPro" id="IPR053007">
    <property type="entry name" value="CYP450_monoxygenase_sec-met"/>
</dbReference>
<evidence type="ECO:0000313" key="10">
    <source>
        <dbReference type="Proteomes" id="UP000030651"/>
    </source>
</evidence>
<dbReference type="InParanoid" id="W3WXX5"/>
<keyword evidence="8" id="KW-0812">Transmembrane</keyword>
<keyword evidence="3 6" id="KW-0479">Metal-binding</keyword>
<dbReference type="GO" id="GO:0004497">
    <property type="term" value="F:monooxygenase activity"/>
    <property type="evidence" value="ECO:0007669"/>
    <property type="project" value="UniProtKB-KW"/>
</dbReference>
<evidence type="ECO:0000256" key="5">
    <source>
        <dbReference type="ARBA" id="ARBA00023033"/>
    </source>
</evidence>
<dbReference type="Pfam" id="PF00067">
    <property type="entry name" value="p450"/>
    <property type="match status" value="1"/>
</dbReference>
<evidence type="ECO:0000256" key="6">
    <source>
        <dbReference type="PIRSR" id="PIRSR602403-1"/>
    </source>
</evidence>
<keyword evidence="6 7" id="KW-0349">Heme</keyword>
<evidence type="ECO:0000313" key="9">
    <source>
        <dbReference type="EMBL" id="ETS77997.1"/>
    </source>
</evidence>
<keyword evidence="8" id="KW-1133">Transmembrane helix</keyword>
<keyword evidence="4 6" id="KW-0408">Iron</keyword>
<accession>W3WXX5</accession>
<reference evidence="10" key="1">
    <citation type="journal article" date="2015" name="BMC Genomics">
        <title>Genomic and transcriptomic analysis of the endophytic fungus Pestalotiopsis fici reveals its lifestyle and high potential for synthesis of natural products.</title>
        <authorList>
            <person name="Wang X."/>
            <person name="Zhang X."/>
            <person name="Liu L."/>
            <person name="Xiang M."/>
            <person name="Wang W."/>
            <person name="Sun X."/>
            <person name="Che Y."/>
            <person name="Guo L."/>
            <person name="Liu G."/>
            <person name="Guo L."/>
            <person name="Wang C."/>
            <person name="Yin W.B."/>
            <person name="Stadler M."/>
            <person name="Zhang X."/>
            <person name="Liu X."/>
        </authorList>
    </citation>
    <scope>NUCLEOTIDE SEQUENCE [LARGE SCALE GENOMIC DNA]</scope>
    <source>
        <strain evidence="10">W106-1 / CGMCC3.15140</strain>
    </source>
</reference>
<dbReference type="OrthoDB" id="1470350at2759"/>
<dbReference type="GeneID" id="19275072"/>
<keyword evidence="5 7" id="KW-0503">Monooxygenase</keyword>
<organism evidence="9 10">
    <name type="scientific">Pestalotiopsis fici (strain W106-1 / CGMCC3.15140)</name>
    <dbReference type="NCBI Taxonomy" id="1229662"/>
    <lineage>
        <taxon>Eukaryota</taxon>
        <taxon>Fungi</taxon>
        <taxon>Dikarya</taxon>
        <taxon>Ascomycota</taxon>
        <taxon>Pezizomycotina</taxon>
        <taxon>Sordariomycetes</taxon>
        <taxon>Xylariomycetidae</taxon>
        <taxon>Amphisphaeriales</taxon>
        <taxon>Sporocadaceae</taxon>
        <taxon>Pestalotiopsis</taxon>
    </lineage>
</organism>
<feature type="binding site" description="axial binding residue" evidence="6">
    <location>
        <position position="455"/>
    </location>
    <ligand>
        <name>heme</name>
        <dbReference type="ChEBI" id="CHEBI:30413"/>
    </ligand>
    <ligandPart>
        <name>Fe</name>
        <dbReference type="ChEBI" id="CHEBI:18248"/>
    </ligandPart>
</feature>
<dbReference type="InterPro" id="IPR002403">
    <property type="entry name" value="Cyt_P450_E_grp-IV"/>
</dbReference>
<keyword evidence="10" id="KW-1185">Reference proteome</keyword>
<feature type="transmembrane region" description="Helical" evidence="8">
    <location>
        <begin position="12"/>
        <end position="34"/>
    </location>
</feature>
<evidence type="ECO:0000256" key="8">
    <source>
        <dbReference type="SAM" id="Phobius"/>
    </source>
</evidence>
<feature type="transmembrane region" description="Helical" evidence="8">
    <location>
        <begin position="46"/>
        <end position="67"/>
    </location>
</feature>
<dbReference type="OMA" id="WENVVWK"/>
<dbReference type="InterPro" id="IPR001128">
    <property type="entry name" value="Cyt_P450"/>
</dbReference>
<dbReference type="Proteomes" id="UP000030651">
    <property type="component" value="Unassembled WGS sequence"/>
</dbReference>
<dbReference type="PRINTS" id="PR00465">
    <property type="entry name" value="EP450IV"/>
</dbReference>
<evidence type="ECO:0000256" key="7">
    <source>
        <dbReference type="RuleBase" id="RU000461"/>
    </source>
</evidence>
<name>W3WXX5_PESFW</name>